<evidence type="ECO:0000259" key="4">
    <source>
        <dbReference type="PROSITE" id="PS51337"/>
    </source>
</evidence>
<evidence type="ECO:0000313" key="5">
    <source>
        <dbReference type="EMBL" id="GAK54877.1"/>
    </source>
</evidence>
<name>A0A0S6W5K4_VECG1</name>
<evidence type="ECO:0000313" key="6">
    <source>
        <dbReference type="Proteomes" id="UP000030661"/>
    </source>
</evidence>
<dbReference type="HOGENOM" id="CLU_082102_1_0_0"/>
<dbReference type="GO" id="GO:0050667">
    <property type="term" value="P:homocysteine metabolic process"/>
    <property type="evidence" value="ECO:0007669"/>
    <property type="project" value="TreeGrafter"/>
</dbReference>
<accession>A0A0S6W5K4</accession>
<dbReference type="PROSITE" id="PS51332">
    <property type="entry name" value="B12_BINDING"/>
    <property type="match status" value="1"/>
</dbReference>
<dbReference type="GO" id="GO:0046872">
    <property type="term" value="F:metal ion binding"/>
    <property type="evidence" value="ECO:0007669"/>
    <property type="project" value="UniProtKB-KW"/>
</dbReference>
<dbReference type="PROSITE" id="PS51337">
    <property type="entry name" value="B12_BINDING_NTER"/>
    <property type="match status" value="1"/>
</dbReference>
<feature type="domain" description="B12-binding N-terminal" evidence="4">
    <location>
        <begin position="1"/>
        <end position="85"/>
    </location>
</feature>
<dbReference type="eggNOG" id="COG1410">
    <property type="taxonomic scope" value="Bacteria"/>
</dbReference>
<evidence type="ECO:0000256" key="2">
    <source>
        <dbReference type="ARBA" id="ARBA00023285"/>
    </source>
</evidence>
<evidence type="ECO:0000256" key="1">
    <source>
        <dbReference type="ARBA" id="ARBA00022723"/>
    </source>
</evidence>
<dbReference type="Proteomes" id="UP000030661">
    <property type="component" value="Unassembled WGS sequence"/>
</dbReference>
<sequence length="210" mass="22269">MSQKLIDAITDMQEEEALSITDALLASGTPPLSILEACRKAMEVVGQRFEAGDCFVPELMLAGEVLKQISEKIKPLIQETAVSAKKLGKIVMGTVEGDIHDIAKDIVVFMLDINGFEVADLGVDVPPAKFVESVKANNATIVGLSGFLTLAYDPMKATVQALKAEGLDTVKVMIGGGQVDEQIRQYTGADAFGRDAMAAVSLAKQWVGAA</sequence>
<reference evidence="5" key="1">
    <citation type="journal article" date="2015" name="PeerJ">
        <title>First genomic representation of candidate bacterial phylum KSB3 points to enhanced environmental sensing as a trigger of wastewater bulking.</title>
        <authorList>
            <person name="Sekiguchi Y."/>
            <person name="Ohashi A."/>
            <person name="Parks D.H."/>
            <person name="Yamauchi T."/>
            <person name="Tyson G.W."/>
            <person name="Hugenholtz P."/>
        </authorList>
    </citation>
    <scope>NUCLEOTIDE SEQUENCE [LARGE SCALE GENOMIC DNA]</scope>
</reference>
<protein>
    <submittedName>
        <fullName evidence="5">Methionine synthase</fullName>
    </submittedName>
</protein>
<dbReference type="InterPro" id="IPR036594">
    <property type="entry name" value="Meth_synthase_dom"/>
</dbReference>
<dbReference type="STRING" id="1499967.U27_01708"/>
<keyword evidence="1" id="KW-0479">Metal-binding</keyword>
<dbReference type="AlphaFoldDB" id="A0A0S6W5K4"/>
<feature type="domain" description="B12-binding" evidence="3">
    <location>
        <begin position="87"/>
        <end position="210"/>
    </location>
</feature>
<dbReference type="GO" id="GO:0031419">
    <property type="term" value="F:cobalamin binding"/>
    <property type="evidence" value="ECO:0007669"/>
    <property type="project" value="InterPro"/>
</dbReference>
<proteinExistence type="predicted"/>
<dbReference type="Pfam" id="PF02607">
    <property type="entry name" value="B12-binding_2"/>
    <property type="match status" value="1"/>
</dbReference>
<dbReference type="InterPro" id="IPR036724">
    <property type="entry name" value="Cobalamin-bd_sf"/>
</dbReference>
<keyword evidence="2" id="KW-0170">Cobalt</keyword>
<dbReference type="InterPro" id="IPR003759">
    <property type="entry name" value="Cbl-bd_cap"/>
</dbReference>
<dbReference type="PANTHER" id="PTHR45833">
    <property type="entry name" value="METHIONINE SYNTHASE"/>
    <property type="match status" value="1"/>
</dbReference>
<dbReference type="GO" id="GO:0046653">
    <property type="term" value="P:tetrahydrofolate metabolic process"/>
    <property type="evidence" value="ECO:0007669"/>
    <property type="project" value="TreeGrafter"/>
</dbReference>
<organism evidence="5">
    <name type="scientific">Vecturithrix granuli</name>
    <dbReference type="NCBI Taxonomy" id="1499967"/>
    <lineage>
        <taxon>Bacteria</taxon>
        <taxon>Candidatus Moduliflexota</taxon>
        <taxon>Candidatus Vecturitrichia</taxon>
        <taxon>Candidatus Vecturitrichales</taxon>
        <taxon>Candidatus Vecturitrichaceae</taxon>
        <taxon>Candidatus Vecturithrix</taxon>
    </lineage>
</organism>
<gene>
    <name evidence="5" type="ORF">U27_01708</name>
</gene>
<dbReference type="SUPFAM" id="SSF52242">
    <property type="entry name" value="Cobalamin (vitamin B12)-binding domain"/>
    <property type="match status" value="1"/>
</dbReference>
<keyword evidence="6" id="KW-1185">Reference proteome</keyword>
<dbReference type="EMBL" id="DF820463">
    <property type="protein sequence ID" value="GAK54877.1"/>
    <property type="molecule type" value="Genomic_DNA"/>
</dbReference>
<dbReference type="InterPro" id="IPR006158">
    <property type="entry name" value="Cobalamin-bd"/>
</dbReference>
<dbReference type="SUPFAM" id="SSF47644">
    <property type="entry name" value="Methionine synthase domain"/>
    <property type="match status" value="1"/>
</dbReference>
<dbReference type="InterPro" id="IPR050554">
    <property type="entry name" value="Met_Synthase/Corrinoid"/>
</dbReference>
<dbReference type="GO" id="GO:0008705">
    <property type="term" value="F:methionine synthase activity"/>
    <property type="evidence" value="ECO:0007669"/>
    <property type="project" value="TreeGrafter"/>
</dbReference>
<dbReference type="Pfam" id="PF02310">
    <property type="entry name" value="B12-binding"/>
    <property type="match status" value="1"/>
</dbReference>
<dbReference type="PANTHER" id="PTHR45833:SF1">
    <property type="entry name" value="METHIONINE SYNTHASE"/>
    <property type="match status" value="1"/>
</dbReference>
<dbReference type="GO" id="GO:0005829">
    <property type="term" value="C:cytosol"/>
    <property type="evidence" value="ECO:0007669"/>
    <property type="project" value="TreeGrafter"/>
</dbReference>
<dbReference type="Gene3D" id="1.10.1240.10">
    <property type="entry name" value="Methionine synthase domain"/>
    <property type="match status" value="1"/>
</dbReference>
<evidence type="ECO:0000259" key="3">
    <source>
        <dbReference type="PROSITE" id="PS51332"/>
    </source>
</evidence>
<dbReference type="Gene3D" id="3.40.50.280">
    <property type="entry name" value="Cobalamin-binding domain"/>
    <property type="match status" value="1"/>
</dbReference>
<dbReference type="SMART" id="SM01018">
    <property type="entry name" value="B12-binding_2"/>
    <property type="match status" value="1"/>
</dbReference>